<dbReference type="OrthoDB" id="7452692at2"/>
<dbReference type="EMBL" id="RAHJ01000018">
    <property type="protein sequence ID" value="RJX67869.1"/>
    <property type="molecule type" value="Genomic_DNA"/>
</dbReference>
<feature type="region of interest" description="Disordered" evidence="1">
    <location>
        <begin position="79"/>
        <end position="107"/>
    </location>
</feature>
<evidence type="ECO:0000313" key="3">
    <source>
        <dbReference type="EMBL" id="RJX67869.1"/>
    </source>
</evidence>
<protein>
    <submittedName>
        <fullName evidence="3">Uncharacterized protein</fullName>
    </submittedName>
</protein>
<dbReference type="Proteomes" id="UP000284322">
    <property type="component" value="Unassembled WGS sequence"/>
</dbReference>
<evidence type="ECO:0000313" key="4">
    <source>
        <dbReference type="Proteomes" id="UP000284322"/>
    </source>
</evidence>
<evidence type="ECO:0000256" key="1">
    <source>
        <dbReference type="SAM" id="MobiDB-lite"/>
    </source>
</evidence>
<keyword evidence="4" id="KW-1185">Reference proteome</keyword>
<dbReference type="RefSeq" id="WP_120108790.1">
    <property type="nucleotide sequence ID" value="NZ_RAHJ01000018.1"/>
</dbReference>
<comment type="caution">
    <text evidence="3">The sequence shown here is derived from an EMBL/GenBank/DDBJ whole genome shotgun (WGS) entry which is preliminary data.</text>
</comment>
<accession>A0A419R238</accession>
<name>A0A419R238_9SPHN</name>
<feature type="signal peptide" evidence="2">
    <location>
        <begin position="1"/>
        <end position="20"/>
    </location>
</feature>
<keyword evidence="2" id="KW-0732">Signal</keyword>
<evidence type="ECO:0000256" key="2">
    <source>
        <dbReference type="SAM" id="SignalP"/>
    </source>
</evidence>
<dbReference type="PROSITE" id="PS51257">
    <property type="entry name" value="PROKAR_LIPOPROTEIN"/>
    <property type="match status" value="1"/>
</dbReference>
<gene>
    <name evidence="3" type="ORF">D6858_07840</name>
</gene>
<reference evidence="3 4" key="1">
    <citation type="submission" date="2018-09" db="EMBL/GenBank/DDBJ databases">
        <title>Altererythrobacter sp.Ery1 and Ery12, the genome sequencing of novel strains in genus Alterythrobacter.</title>
        <authorList>
            <person name="Cheng H."/>
            <person name="Wu Y.-H."/>
            <person name="Fang C."/>
            <person name="Xu X.-W."/>
        </authorList>
    </citation>
    <scope>NUCLEOTIDE SEQUENCE [LARGE SCALE GENOMIC DNA]</scope>
    <source>
        <strain evidence="3 4">Ery12</strain>
    </source>
</reference>
<feature type="compositionally biased region" description="Low complexity" evidence="1">
    <location>
        <begin position="98"/>
        <end position="107"/>
    </location>
</feature>
<feature type="chain" id="PRO_5019462750" evidence="2">
    <location>
        <begin position="21"/>
        <end position="197"/>
    </location>
</feature>
<dbReference type="AlphaFoldDB" id="A0A419R238"/>
<organism evidence="3 4">
    <name type="scientific">Tsuneonella suprasediminis</name>
    <dbReference type="NCBI Taxonomy" id="2306996"/>
    <lineage>
        <taxon>Bacteria</taxon>
        <taxon>Pseudomonadati</taxon>
        <taxon>Pseudomonadota</taxon>
        <taxon>Alphaproteobacteria</taxon>
        <taxon>Sphingomonadales</taxon>
        <taxon>Erythrobacteraceae</taxon>
        <taxon>Tsuneonella</taxon>
    </lineage>
</organism>
<sequence>MTIPARLLTFIAIALPFALAGCATAPAEGTIRAALPADAGSAVFAATDLAAAQDAYDAGDRTALATLLDRLRNRGVKPLDADGEQTVDRWSQAATESGPPLRGRALGPGFLRGRLKPEELRATSQIFLAGKPTEISVAGGKGHPLRLRLLDAKAKVVCEHEPAYGRSCRFTPIFTQRYSIEIANRGADEASYYLVFD</sequence>
<proteinExistence type="predicted"/>